<feature type="transmembrane region" description="Helical" evidence="1">
    <location>
        <begin position="114"/>
        <end position="136"/>
    </location>
</feature>
<evidence type="ECO:0000313" key="3">
    <source>
        <dbReference type="Proteomes" id="UP000094469"/>
    </source>
</evidence>
<dbReference type="OrthoDB" id="2242834at2"/>
<feature type="transmembrane region" description="Helical" evidence="1">
    <location>
        <begin position="20"/>
        <end position="43"/>
    </location>
</feature>
<proteinExistence type="predicted"/>
<keyword evidence="3" id="KW-1185">Reference proteome</keyword>
<keyword evidence="1" id="KW-0472">Membrane</keyword>
<sequence length="253" mass="28282">MTGKLIFKMELFKFLRDKSFLITAGVIGVLNIVLTLFSLSMASSFSDTYYESSSAASMVGTMAFVSVIVVFGNIIFAYVYPFHMISMDYKNNVMAMMVASGVNRRKLFFAKVGAIFICTLVLMLMITLIPAILFLIKLTQLDGWDSFVDGFNSVFYYTDLSFGKFIFSGLLGYLNMLMVIATSCIIMKGKNLSFLLFIGFNILSSLVTGILNTIAYSFDFSATGSYIFQLFLTIISIVVFGYISLRTLERQNL</sequence>
<feature type="transmembrane region" description="Helical" evidence="1">
    <location>
        <begin position="226"/>
        <end position="245"/>
    </location>
</feature>
<dbReference type="RefSeq" id="WP_069639467.1">
    <property type="nucleotide sequence ID" value="NZ_JAFBEZ010000015.1"/>
</dbReference>
<feature type="transmembrane region" description="Helical" evidence="1">
    <location>
        <begin position="194"/>
        <end position="214"/>
    </location>
</feature>
<dbReference type="Proteomes" id="UP000094469">
    <property type="component" value="Unassembled WGS sequence"/>
</dbReference>
<dbReference type="AlphaFoldDB" id="A0A1E5HE86"/>
<dbReference type="EMBL" id="MIKC01000007">
    <property type="protein sequence ID" value="OEG23115.1"/>
    <property type="molecule type" value="Genomic_DNA"/>
</dbReference>
<dbReference type="STRING" id="1131292.BCR24_13265"/>
<reference evidence="3" key="1">
    <citation type="submission" date="2016-09" db="EMBL/GenBank/DDBJ databases">
        <authorList>
            <person name="Gulvik C.A."/>
        </authorList>
    </citation>
    <scope>NUCLEOTIDE SEQUENCE [LARGE SCALE GENOMIC DNA]</scope>
    <source>
        <strain evidence="3">LMG 26676</strain>
    </source>
</reference>
<feature type="transmembrane region" description="Helical" evidence="1">
    <location>
        <begin position="165"/>
        <end position="187"/>
    </location>
</feature>
<gene>
    <name evidence="2" type="ORF">BCR24_13265</name>
</gene>
<keyword evidence="1" id="KW-0812">Transmembrane</keyword>
<evidence type="ECO:0000256" key="1">
    <source>
        <dbReference type="SAM" id="Phobius"/>
    </source>
</evidence>
<accession>A0A1E5HE86</accession>
<feature type="transmembrane region" description="Helical" evidence="1">
    <location>
        <begin position="55"/>
        <end position="80"/>
    </location>
</feature>
<organism evidence="2 3">
    <name type="scientific">Enterococcus ureilyticus</name>
    <dbReference type="NCBI Taxonomy" id="1131292"/>
    <lineage>
        <taxon>Bacteria</taxon>
        <taxon>Bacillati</taxon>
        <taxon>Bacillota</taxon>
        <taxon>Bacilli</taxon>
        <taxon>Lactobacillales</taxon>
        <taxon>Enterococcaceae</taxon>
        <taxon>Enterococcus</taxon>
    </lineage>
</organism>
<comment type="caution">
    <text evidence="2">The sequence shown here is derived from an EMBL/GenBank/DDBJ whole genome shotgun (WGS) entry which is preliminary data.</text>
</comment>
<protein>
    <submittedName>
        <fullName evidence="2">Uncharacterized protein</fullName>
    </submittedName>
</protein>
<evidence type="ECO:0000313" key="2">
    <source>
        <dbReference type="EMBL" id="OEG23115.1"/>
    </source>
</evidence>
<keyword evidence="1" id="KW-1133">Transmembrane helix</keyword>
<name>A0A1E5HE86_9ENTE</name>